<feature type="compositionally biased region" description="Polar residues" evidence="1">
    <location>
        <begin position="49"/>
        <end position="63"/>
    </location>
</feature>
<dbReference type="AlphaFoldDB" id="A0A9P0EJ67"/>
<dbReference type="EMBL" id="CABFOC020000035">
    <property type="protein sequence ID" value="CAH0050484.1"/>
    <property type="molecule type" value="Genomic_DNA"/>
</dbReference>
<evidence type="ECO:0000313" key="3">
    <source>
        <dbReference type="EMBL" id="CAH0050484.1"/>
    </source>
</evidence>
<comment type="caution">
    <text evidence="3">The sequence shown here is derived from an EMBL/GenBank/DDBJ whole genome shotgun (WGS) entry which is preliminary data.</text>
</comment>
<evidence type="ECO:0000256" key="2">
    <source>
        <dbReference type="SAM" id="Phobius"/>
    </source>
</evidence>
<feature type="region of interest" description="Disordered" evidence="1">
    <location>
        <begin position="46"/>
        <end position="65"/>
    </location>
</feature>
<proteinExistence type="predicted"/>
<keyword evidence="2" id="KW-1133">Transmembrane helix</keyword>
<organism evidence="3 4">
    <name type="scientific">Clonostachys solani</name>
    <dbReference type="NCBI Taxonomy" id="160281"/>
    <lineage>
        <taxon>Eukaryota</taxon>
        <taxon>Fungi</taxon>
        <taxon>Dikarya</taxon>
        <taxon>Ascomycota</taxon>
        <taxon>Pezizomycotina</taxon>
        <taxon>Sordariomycetes</taxon>
        <taxon>Hypocreomycetidae</taxon>
        <taxon>Hypocreales</taxon>
        <taxon>Bionectriaceae</taxon>
        <taxon>Clonostachys</taxon>
    </lineage>
</organism>
<accession>A0A9P0EJ67</accession>
<keyword evidence="2" id="KW-0472">Membrane</keyword>
<feature type="region of interest" description="Disordered" evidence="1">
    <location>
        <begin position="82"/>
        <end position="102"/>
    </location>
</feature>
<gene>
    <name evidence="3" type="ORF">CSOL1703_00002456</name>
</gene>
<reference evidence="3" key="1">
    <citation type="submission" date="2021-10" db="EMBL/GenBank/DDBJ databases">
        <authorList>
            <person name="Piombo E."/>
        </authorList>
    </citation>
    <scope>NUCLEOTIDE SEQUENCE</scope>
</reference>
<feature type="transmembrane region" description="Helical" evidence="2">
    <location>
        <begin position="994"/>
        <end position="1018"/>
    </location>
</feature>
<protein>
    <submittedName>
        <fullName evidence="3">Uncharacterized protein</fullName>
    </submittedName>
</protein>
<keyword evidence="2" id="KW-0812">Transmembrane</keyword>
<sequence length="1024" mass="114821">MASSSEEGPQLSELSRALDAMAATRRGIKAKNIGLLDLIKGINNDHENSPFSGPSSAKPSNSEAKTHDDLLEMGLVIVKSRQTQNDGPAPSPALPPLESNPAPVFRRDIASVRLYEEEAGGEKIAFELIEANPSPSVNPAGKNQKIRYLNVVRDIMDFHEFKEIAVKNGHLVSNPDEQLAVQTVLQSVEDKMFEKNNNTWFMKPGTLLRCDVDHNGTFIASATFMSIPCVHSDSLHESPDVVDRDGVCMPRPLDEITHLHDSELGSELSQMDEVLSVGETWMITVNDIGILTYGRKPCQDSLFNNIEIKEFEASSRDKRMIQVTELNGLQFQIPITHCATLMVMQSALQYQLEEMKPDTDSNDFAVASEASEEFTVFGMAGERMTSWVWSRLVHGQSPVLHVKLEPKAPDSDSGDGIFPSFNSPVRGGSRVRDHTEEWVREQTQEMQNERASQSIGSSFEDVDFARIARSIDEDQHEDGELRNWDLDAASPPIFAWGSTNENTNPVNEENDMRNSIEARLLRAEIYLGQFFPKDLPQQEAWVLSGGTSSAECTLEMFKEKVHEIMDQLSNANGQNKGRFLEQKTLVDYHDLCKAAIRFLEAFVPKDFSSPGLHKLFGVLYKGFKPPEIRSKAQIPTKWVILSRPGPGNAIGARNRFGSICYDCLDETIYNGLDEAFYHLGEQHYAELPPGERLERHVTQLSIAAEEKYKHWTAKIVKAAREQMENIAQAAGEIQDAAAYADQFHHPAWVILSPLLEAFELTASFVLALSHTLDETSNFFESTVYEDETNSMILDENALNLVTVVDRCGDKAEKSLRNVQRPLASLTHAVQAEDLVKLFVPVGFHELATQMACNLLAGPVHVNPDAIEPYQTVKEWQQQLLGKMRLVLSRNAYNAHANYAQAQAFRIQEYILDQAEKKLQDQPKIIASSPEDAIELRGETTELVDITDNENKISFEITFGIIYGIFLLGNFTMYELSMRRLNDVHFTDQIMPPGVTAAILAFFETASLFLMAIALPWYAMKWYMH</sequence>
<keyword evidence="4" id="KW-1185">Reference proteome</keyword>
<evidence type="ECO:0000313" key="4">
    <source>
        <dbReference type="Proteomes" id="UP000775872"/>
    </source>
</evidence>
<evidence type="ECO:0000256" key="1">
    <source>
        <dbReference type="SAM" id="MobiDB-lite"/>
    </source>
</evidence>
<feature type="region of interest" description="Disordered" evidence="1">
    <location>
        <begin position="407"/>
        <end position="431"/>
    </location>
</feature>
<dbReference type="Proteomes" id="UP000775872">
    <property type="component" value="Unassembled WGS sequence"/>
</dbReference>
<dbReference type="OrthoDB" id="3045089at2759"/>
<name>A0A9P0EJ67_9HYPO</name>
<feature type="transmembrane region" description="Helical" evidence="2">
    <location>
        <begin position="952"/>
        <end position="973"/>
    </location>
</feature>